<evidence type="ECO:0000313" key="3">
    <source>
        <dbReference type="Proteomes" id="UP001228113"/>
    </source>
</evidence>
<evidence type="ECO:0000313" key="2">
    <source>
        <dbReference type="EMBL" id="BDU76954.1"/>
    </source>
</evidence>
<dbReference type="RefSeq" id="WP_243331095.1">
    <property type="nucleotide sequence ID" value="NZ_AP027081.1"/>
</dbReference>
<reference evidence="2" key="1">
    <citation type="journal article" date="2023" name="Int. J. Syst. Evol. Microbiol.">
        <title>Mesoterricola silvestris gen. nov., sp. nov., Mesoterricola sediminis sp. nov., Geothrix oryzae sp. nov., Geothrix edaphica sp. nov., Geothrix rubra sp. nov., and Geothrix limicola sp. nov., six novel members of Acidobacteriota isolated from soils.</title>
        <authorList>
            <person name="Itoh H."/>
            <person name="Sugisawa Y."/>
            <person name="Mise K."/>
            <person name="Xu Z."/>
            <person name="Kuniyasu M."/>
            <person name="Ushijima N."/>
            <person name="Kawano K."/>
            <person name="Kobayashi E."/>
            <person name="Shiratori Y."/>
            <person name="Masuda Y."/>
            <person name="Senoo K."/>
        </authorList>
    </citation>
    <scope>NUCLEOTIDE SEQUENCE</scope>
    <source>
        <strain evidence="2">W786</strain>
    </source>
</reference>
<dbReference type="InterPro" id="IPR038078">
    <property type="entry name" value="PhoU-like_sf"/>
</dbReference>
<dbReference type="PANTHER" id="PTHR37298:SF1">
    <property type="entry name" value="UPF0111 PROTEIN YKAA"/>
    <property type="match status" value="1"/>
</dbReference>
<dbReference type="InterPro" id="IPR052912">
    <property type="entry name" value="UPF0111_domain"/>
</dbReference>
<dbReference type="AlphaFoldDB" id="A0AA48KCA6"/>
<proteinExistence type="inferred from homology"/>
<name>A0AA48KCA6_9BACT</name>
<gene>
    <name evidence="2" type="ORF">METESE_19120</name>
</gene>
<dbReference type="Proteomes" id="UP001228113">
    <property type="component" value="Chromosome"/>
</dbReference>
<dbReference type="KEGG" id="msea:METESE_19120"/>
<protein>
    <submittedName>
        <fullName evidence="2">Phosphate transport regulator</fullName>
    </submittedName>
</protein>
<keyword evidence="3" id="KW-1185">Reference proteome</keyword>
<sequence length="216" mass="24697">MSLNSLISWLKPREFVFFDLLEASADNLTEAARFFTSEFKSRQTPGEWVAMRRKMKDFEHAGDEITHQIVDRLNRTFVTPIEREDILHLAHALDDVVDCLDGVCERMILYKITHVMPLAIELGKLMQAGAEELRPLIGHLRNLSDEKTISRRILSCNELENQADAVFHAALAEIFENPKDPIELIKWKEILALLEDATDRIELVSKVVGSTVMRNA</sequence>
<evidence type="ECO:0000256" key="1">
    <source>
        <dbReference type="ARBA" id="ARBA00008591"/>
    </source>
</evidence>
<organism evidence="2 3">
    <name type="scientific">Mesoterricola sediminis</name>
    <dbReference type="NCBI Taxonomy" id="2927980"/>
    <lineage>
        <taxon>Bacteria</taxon>
        <taxon>Pseudomonadati</taxon>
        <taxon>Acidobacteriota</taxon>
        <taxon>Holophagae</taxon>
        <taxon>Holophagales</taxon>
        <taxon>Holophagaceae</taxon>
        <taxon>Mesoterricola</taxon>
    </lineage>
</organism>
<dbReference type="InterPro" id="IPR018445">
    <property type="entry name" value="Put_Phosphate_transp_reg"/>
</dbReference>
<dbReference type="PANTHER" id="PTHR37298">
    <property type="entry name" value="UPF0111 PROTEIN YKAA"/>
    <property type="match status" value="1"/>
</dbReference>
<dbReference type="Gene3D" id="1.20.58.220">
    <property type="entry name" value="Phosphate transport system protein phou homolog 2, domain 2"/>
    <property type="match status" value="1"/>
</dbReference>
<accession>A0AA48KCA6</accession>
<comment type="similarity">
    <text evidence="1">Belongs to the UPF0111 family.</text>
</comment>
<dbReference type="Pfam" id="PF01865">
    <property type="entry name" value="PhoU_div"/>
    <property type="match status" value="1"/>
</dbReference>
<dbReference type="EMBL" id="AP027081">
    <property type="protein sequence ID" value="BDU76954.1"/>
    <property type="molecule type" value="Genomic_DNA"/>
</dbReference>